<dbReference type="EC" id="2.3.2.31" evidence="4"/>
<dbReference type="Gene3D" id="3.30.40.10">
    <property type="entry name" value="Zinc/RING finger domain, C3HC4 (zinc finger)"/>
    <property type="match status" value="1"/>
</dbReference>
<dbReference type="AlphaFoldDB" id="A0AAW1RPZ7"/>
<keyword evidence="8 11" id="KW-0863">Zinc-finger</keyword>
<feature type="region of interest" description="Disordered" evidence="12">
    <location>
        <begin position="463"/>
        <end position="542"/>
    </location>
</feature>
<sequence length="1049" mass="111396">MTVTQKAPVSCKEDRLRKACELGKLEAVQGLLKEQTSFMNSFLEAVLGKRLATSCGVSEEWQLPADIHHAYHDDYDNTPLHYIAFGTMRGTTRPSAWSCWLASMTSAPEQKRVQLLEWLLAQGLHLDLGVLNAKGENPLHCAVLSRSCSVLQVLLRMLPHSGGHPSNFHTRLGTRTSPQASLREEPWQQKLSPIEQPTTGGNRQPLDLAIVTQQWDAVRALVGAGAVHPDCKHPPSHLAAARGSIAEALTPQRNSPSQQAGTKAPSRASSLGQGLTAALPGLFGGLARLLSGDVAPVNASSQAEAGSTSLPAYSPACPHMVPKTTVLDDMDAIAAHRESSVPGHEVQQPQMRTARASCLVCFESLAARRFGVALPCSHAVCDACWKGILAAKLDAGDVEKASCPMPSCSEPLPLSEAQRLLPLTTFRRFRRLLLQRYVDTAPDMAWCPSPNCSRAIHIETASIPKPTKGRGHPPSSHLQQDAPPASHFNPGSWGLQPAAREAGFPGAAGIQPGTAQQSQQHSAPEPLGISSSPGSSVGHQPAAASAAAMRPFVPLAVDCSCGTRFCFHCGLAPHAPADCQSVAAWEALVEKVQREQKGWTQAWLTEHTKGCPGCKARIQRIAGCNHMICTQCHRHFCWVCGGDWREHNDATGGFYSCNRFVAPGSNAAGATGLGHSQAQQASNSWWSRLFGGVWDAAEKWRLGFFLRRYHAADSSQQVQLERAASHLAALLLLVLPNAHCAKSIPLAASGPSLPVTQRPMLHTAPLSGLPAVIELASLPDHQPQPSASAAVDAGVDPLDAGESTLPSPWHVPSSPPATHHIASTATAELGAHADEVKDDLVDSLAGLLADLQDGRELLRNSYILAYFLCWDERRRGLEALQGQLEAALELLALPIAMLPGEHPAGLPPASRQAHSVAPVLSNLLSCLRSAQPPLTHSTGSHPSIGNPHALTSSAADLVQAGCQDNSELLCQQVYYALALAEQLSTLQQLQTRLCTAQAQLLAATQAGAFGCGSTFAIHSPLAVEGPAGLKGALTVAAAALAQAWDERIR</sequence>
<comment type="similarity">
    <text evidence="3">Belongs to the RBR family. Ariadne subfamily.</text>
</comment>
<keyword evidence="5" id="KW-0808">Transferase</keyword>
<dbReference type="GO" id="GO:0008270">
    <property type="term" value="F:zinc ion binding"/>
    <property type="evidence" value="ECO:0007669"/>
    <property type="project" value="UniProtKB-KW"/>
</dbReference>
<dbReference type="InterPro" id="IPR044066">
    <property type="entry name" value="TRIAD_supradom"/>
</dbReference>
<feature type="compositionally biased region" description="Polar residues" evidence="12">
    <location>
        <begin position="251"/>
        <end position="271"/>
    </location>
</feature>
<dbReference type="InterPro" id="IPR002867">
    <property type="entry name" value="IBR_dom"/>
</dbReference>
<dbReference type="SUPFAM" id="SSF57850">
    <property type="entry name" value="RING/U-box"/>
    <property type="match status" value="2"/>
</dbReference>
<dbReference type="InterPro" id="IPR013083">
    <property type="entry name" value="Znf_RING/FYVE/PHD"/>
</dbReference>
<evidence type="ECO:0000256" key="8">
    <source>
        <dbReference type="ARBA" id="ARBA00022771"/>
    </source>
</evidence>
<evidence type="ECO:0000313" key="15">
    <source>
        <dbReference type="EMBL" id="KAK9835713.1"/>
    </source>
</evidence>
<dbReference type="InterPro" id="IPR031127">
    <property type="entry name" value="E3_UB_ligase_RBR"/>
</dbReference>
<dbReference type="Pfam" id="PF22191">
    <property type="entry name" value="IBR_1"/>
    <property type="match status" value="1"/>
</dbReference>
<evidence type="ECO:0000256" key="5">
    <source>
        <dbReference type="ARBA" id="ARBA00022679"/>
    </source>
</evidence>
<dbReference type="PANTHER" id="PTHR11685">
    <property type="entry name" value="RBR FAMILY RING FINGER AND IBR DOMAIN-CONTAINING"/>
    <property type="match status" value="1"/>
</dbReference>
<evidence type="ECO:0000313" key="16">
    <source>
        <dbReference type="Proteomes" id="UP001438707"/>
    </source>
</evidence>
<evidence type="ECO:0000259" key="14">
    <source>
        <dbReference type="PROSITE" id="PS51873"/>
    </source>
</evidence>
<evidence type="ECO:0000256" key="7">
    <source>
        <dbReference type="ARBA" id="ARBA00022737"/>
    </source>
</evidence>
<comment type="caution">
    <text evidence="15">The sequence shown here is derived from an EMBL/GenBank/DDBJ whole genome shotgun (WGS) entry which is preliminary data.</text>
</comment>
<feature type="region of interest" description="Disordered" evidence="12">
    <location>
        <begin position="165"/>
        <end position="204"/>
    </location>
</feature>
<dbReference type="Proteomes" id="UP001438707">
    <property type="component" value="Unassembled WGS sequence"/>
</dbReference>
<feature type="compositionally biased region" description="Polar residues" evidence="12">
    <location>
        <begin position="189"/>
        <end position="202"/>
    </location>
</feature>
<accession>A0AAW1RPZ7</accession>
<evidence type="ECO:0000256" key="9">
    <source>
        <dbReference type="ARBA" id="ARBA00022786"/>
    </source>
</evidence>
<evidence type="ECO:0000256" key="4">
    <source>
        <dbReference type="ARBA" id="ARBA00012251"/>
    </source>
</evidence>
<feature type="domain" description="RING-type" evidence="13">
    <location>
        <begin position="358"/>
        <end position="405"/>
    </location>
</feature>
<feature type="compositionally biased region" description="Polar residues" evidence="12">
    <location>
        <begin position="167"/>
        <end position="180"/>
    </location>
</feature>
<feature type="compositionally biased region" description="Polar residues" evidence="12">
    <location>
        <begin position="513"/>
        <end position="522"/>
    </location>
</feature>
<dbReference type="Gene3D" id="1.25.40.20">
    <property type="entry name" value="Ankyrin repeat-containing domain"/>
    <property type="match status" value="1"/>
</dbReference>
<gene>
    <name evidence="15" type="ORF">WJX74_006510</name>
</gene>
<organism evidence="15 16">
    <name type="scientific">Apatococcus lobatus</name>
    <dbReference type="NCBI Taxonomy" id="904363"/>
    <lineage>
        <taxon>Eukaryota</taxon>
        <taxon>Viridiplantae</taxon>
        <taxon>Chlorophyta</taxon>
        <taxon>core chlorophytes</taxon>
        <taxon>Trebouxiophyceae</taxon>
        <taxon>Chlorellales</taxon>
        <taxon>Chlorellaceae</taxon>
        <taxon>Apatococcus</taxon>
    </lineage>
</organism>
<feature type="region of interest" description="Disordered" evidence="12">
    <location>
        <begin position="250"/>
        <end position="271"/>
    </location>
</feature>
<dbReference type="EMBL" id="JALJOS010000008">
    <property type="protein sequence ID" value="KAK9835713.1"/>
    <property type="molecule type" value="Genomic_DNA"/>
</dbReference>
<proteinExistence type="inferred from homology"/>
<dbReference type="PROSITE" id="PS50089">
    <property type="entry name" value="ZF_RING_2"/>
    <property type="match status" value="1"/>
</dbReference>
<feature type="domain" description="RING-type" evidence="14">
    <location>
        <begin position="354"/>
        <end position="661"/>
    </location>
</feature>
<protein>
    <recommendedName>
        <fullName evidence="4">RBR-type E3 ubiquitin transferase</fullName>
        <ecNumber evidence="4">2.3.2.31</ecNumber>
    </recommendedName>
</protein>
<evidence type="ECO:0000256" key="6">
    <source>
        <dbReference type="ARBA" id="ARBA00022723"/>
    </source>
</evidence>
<dbReference type="InterPro" id="IPR001841">
    <property type="entry name" value="Znf_RING"/>
</dbReference>
<dbReference type="Gene3D" id="1.20.120.1750">
    <property type="match status" value="1"/>
</dbReference>
<dbReference type="PROSITE" id="PS51873">
    <property type="entry name" value="TRIAD"/>
    <property type="match status" value="1"/>
</dbReference>
<keyword evidence="6" id="KW-0479">Metal-binding</keyword>
<evidence type="ECO:0000256" key="12">
    <source>
        <dbReference type="SAM" id="MobiDB-lite"/>
    </source>
</evidence>
<dbReference type="SUPFAM" id="SSF48403">
    <property type="entry name" value="Ankyrin repeat"/>
    <property type="match status" value="1"/>
</dbReference>
<feature type="compositionally biased region" description="Polar residues" evidence="12">
    <location>
        <begin position="529"/>
        <end position="538"/>
    </location>
</feature>
<comment type="function">
    <text evidence="2">Might act as an E3 ubiquitin-protein ligase, or as part of E3 complex, which accepts ubiquitin from specific E2 ubiquitin-conjugating enzymes and then transfers it to substrates.</text>
</comment>
<evidence type="ECO:0000256" key="11">
    <source>
        <dbReference type="PROSITE-ProRule" id="PRU00175"/>
    </source>
</evidence>
<dbReference type="GO" id="GO:0061630">
    <property type="term" value="F:ubiquitin protein ligase activity"/>
    <property type="evidence" value="ECO:0007669"/>
    <property type="project" value="UniProtKB-EC"/>
</dbReference>
<keyword evidence="10" id="KW-0862">Zinc</keyword>
<keyword evidence="16" id="KW-1185">Reference proteome</keyword>
<comment type="catalytic activity">
    <reaction evidence="1">
        <text>[E2 ubiquitin-conjugating enzyme]-S-ubiquitinyl-L-cysteine + [acceptor protein]-L-lysine = [E2 ubiquitin-conjugating enzyme]-L-cysteine + [acceptor protein]-N(6)-ubiquitinyl-L-lysine.</text>
        <dbReference type="EC" id="2.3.2.31"/>
    </reaction>
</comment>
<evidence type="ECO:0000256" key="2">
    <source>
        <dbReference type="ARBA" id="ARBA00003976"/>
    </source>
</evidence>
<evidence type="ECO:0000259" key="13">
    <source>
        <dbReference type="PROSITE" id="PS50089"/>
    </source>
</evidence>
<evidence type="ECO:0000256" key="1">
    <source>
        <dbReference type="ARBA" id="ARBA00001798"/>
    </source>
</evidence>
<evidence type="ECO:0000256" key="3">
    <source>
        <dbReference type="ARBA" id="ARBA00005884"/>
    </source>
</evidence>
<evidence type="ECO:0000256" key="10">
    <source>
        <dbReference type="ARBA" id="ARBA00022833"/>
    </source>
</evidence>
<dbReference type="GO" id="GO:0016567">
    <property type="term" value="P:protein ubiquitination"/>
    <property type="evidence" value="ECO:0007669"/>
    <property type="project" value="InterPro"/>
</dbReference>
<dbReference type="InterPro" id="IPR036770">
    <property type="entry name" value="Ankyrin_rpt-contain_sf"/>
</dbReference>
<keyword evidence="7" id="KW-0677">Repeat</keyword>
<keyword evidence="9" id="KW-0833">Ubl conjugation pathway</keyword>
<reference evidence="15 16" key="1">
    <citation type="journal article" date="2024" name="Nat. Commun.">
        <title>Phylogenomics reveals the evolutionary origins of lichenization in chlorophyte algae.</title>
        <authorList>
            <person name="Puginier C."/>
            <person name="Libourel C."/>
            <person name="Otte J."/>
            <person name="Skaloud P."/>
            <person name="Haon M."/>
            <person name="Grisel S."/>
            <person name="Petersen M."/>
            <person name="Berrin J.G."/>
            <person name="Delaux P.M."/>
            <person name="Dal Grande F."/>
            <person name="Keller J."/>
        </authorList>
    </citation>
    <scope>NUCLEOTIDE SEQUENCE [LARGE SCALE GENOMIC DNA]</scope>
    <source>
        <strain evidence="15 16">SAG 2145</strain>
    </source>
</reference>
<name>A0AAW1RPZ7_9CHLO</name>
<dbReference type="SMART" id="SM00647">
    <property type="entry name" value="IBR"/>
    <property type="match status" value="2"/>
</dbReference>